<comment type="caution">
    <text evidence="1">The sequence shown here is derived from an EMBL/GenBank/DDBJ whole genome shotgun (WGS) entry which is preliminary data.</text>
</comment>
<proteinExistence type="predicted"/>
<dbReference type="EMBL" id="JBHSYQ010000015">
    <property type="protein sequence ID" value="MFC6999393.1"/>
    <property type="molecule type" value="Genomic_DNA"/>
</dbReference>
<organism evidence="1 2">
    <name type="scientific">Rufibacter roseus</name>
    <dbReference type="NCBI Taxonomy" id="1567108"/>
    <lineage>
        <taxon>Bacteria</taxon>
        <taxon>Pseudomonadati</taxon>
        <taxon>Bacteroidota</taxon>
        <taxon>Cytophagia</taxon>
        <taxon>Cytophagales</taxon>
        <taxon>Hymenobacteraceae</taxon>
        <taxon>Rufibacter</taxon>
    </lineage>
</organism>
<sequence length="141" mass="16602">MMLFPVETDFYKVSLDDADKMVILYWKRKVNFPEYKDGFKMYLHFLKQSKVKRSILDSTLRGDLDAESDEWVLATLNNEIAHLDIKDHQIALVMSEEKYQQQINSYSLLQAGHIVLPVGINYFTNMEEAKHWLLHEDMSLS</sequence>
<gene>
    <name evidence="1" type="ORF">ACFQHR_17285</name>
</gene>
<evidence type="ECO:0000313" key="2">
    <source>
        <dbReference type="Proteomes" id="UP001596405"/>
    </source>
</evidence>
<dbReference type="Proteomes" id="UP001596405">
    <property type="component" value="Unassembled WGS sequence"/>
</dbReference>
<evidence type="ECO:0008006" key="3">
    <source>
        <dbReference type="Google" id="ProtNLM"/>
    </source>
</evidence>
<dbReference type="RefSeq" id="WP_153042049.1">
    <property type="nucleotide sequence ID" value="NZ_LRML01000002.1"/>
</dbReference>
<keyword evidence="2" id="KW-1185">Reference proteome</keyword>
<name>A0ABW2DSD0_9BACT</name>
<evidence type="ECO:0000313" key="1">
    <source>
        <dbReference type="EMBL" id="MFC6999393.1"/>
    </source>
</evidence>
<accession>A0ABW2DSD0</accession>
<protein>
    <recommendedName>
        <fullName evidence="3">STAS/SEC14 domain-containing protein</fullName>
    </recommendedName>
</protein>
<reference evidence="2" key="1">
    <citation type="journal article" date="2019" name="Int. J. Syst. Evol. Microbiol.">
        <title>The Global Catalogue of Microorganisms (GCM) 10K type strain sequencing project: providing services to taxonomists for standard genome sequencing and annotation.</title>
        <authorList>
            <consortium name="The Broad Institute Genomics Platform"/>
            <consortium name="The Broad Institute Genome Sequencing Center for Infectious Disease"/>
            <person name="Wu L."/>
            <person name="Ma J."/>
        </authorList>
    </citation>
    <scope>NUCLEOTIDE SEQUENCE [LARGE SCALE GENOMIC DNA]</scope>
    <source>
        <strain evidence="2">CGMCC 4.7393</strain>
    </source>
</reference>